<evidence type="ECO:0000313" key="5">
    <source>
        <dbReference type="Proteomes" id="UP000315724"/>
    </source>
</evidence>
<dbReference type="Pfam" id="PF05066">
    <property type="entry name" value="HARE-HTH"/>
    <property type="match status" value="1"/>
</dbReference>
<dbReference type="KEGG" id="tpol:Mal48_32540"/>
<dbReference type="PROSITE" id="PS51913">
    <property type="entry name" value="HTH_HARE"/>
    <property type="match status" value="1"/>
</dbReference>
<dbReference type="InterPro" id="IPR007759">
    <property type="entry name" value="Asxl_HARE-HTH"/>
</dbReference>
<dbReference type="AlphaFoldDB" id="A0A517QQT4"/>
<keyword evidence="1" id="KW-0804">Transcription</keyword>
<organism evidence="4 5">
    <name type="scientific">Thalassoglobus polymorphus</name>
    <dbReference type="NCBI Taxonomy" id="2527994"/>
    <lineage>
        <taxon>Bacteria</taxon>
        <taxon>Pseudomonadati</taxon>
        <taxon>Planctomycetota</taxon>
        <taxon>Planctomycetia</taxon>
        <taxon>Planctomycetales</taxon>
        <taxon>Planctomycetaceae</taxon>
        <taxon>Thalassoglobus</taxon>
    </lineage>
</organism>
<dbReference type="GO" id="GO:0006355">
    <property type="term" value="P:regulation of DNA-templated transcription"/>
    <property type="evidence" value="ECO:0007669"/>
    <property type="project" value="InterPro"/>
</dbReference>
<feature type="region of interest" description="Disordered" evidence="2">
    <location>
        <begin position="1"/>
        <end position="47"/>
    </location>
</feature>
<name>A0A517QQT4_9PLAN</name>
<evidence type="ECO:0000259" key="3">
    <source>
        <dbReference type="PROSITE" id="PS51913"/>
    </source>
</evidence>
<protein>
    <recommendedName>
        <fullName evidence="3">HTH HARE-type domain-containing protein</fullName>
    </recommendedName>
</protein>
<dbReference type="Proteomes" id="UP000315724">
    <property type="component" value="Chromosome"/>
</dbReference>
<accession>A0A517QQT4</accession>
<evidence type="ECO:0000256" key="1">
    <source>
        <dbReference type="ARBA" id="ARBA00023163"/>
    </source>
</evidence>
<gene>
    <name evidence="4" type="ORF">Mal48_32540</name>
</gene>
<feature type="compositionally biased region" description="Low complexity" evidence="2">
    <location>
        <begin position="23"/>
        <end position="34"/>
    </location>
</feature>
<reference evidence="4 5" key="1">
    <citation type="submission" date="2019-02" db="EMBL/GenBank/DDBJ databases">
        <title>Deep-cultivation of Planctomycetes and their phenomic and genomic characterization uncovers novel biology.</title>
        <authorList>
            <person name="Wiegand S."/>
            <person name="Jogler M."/>
            <person name="Boedeker C."/>
            <person name="Pinto D."/>
            <person name="Vollmers J."/>
            <person name="Rivas-Marin E."/>
            <person name="Kohn T."/>
            <person name="Peeters S.H."/>
            <person name="Heuer A."/>
            <person name="Rast P."/>
            <person name="Oberbeckmann S."/>
            <person name="Bunk B."/>
            <person name="Jeske O."/>
            <person name="Meyerdierks A."/>
            <person name="Storesund J.E."/>
            <person name="Kallscheuer N."/>
            <person name="Luecker S."/>
            <person name="Lage O.M."/>
            <person name="Pohl T."/>
            <person name="Merkel B.J."/>
            <person name="Hornburger P."/>
            <person name="Mueller R.-W."/>
            <person name="Bruemmer F."/>
            <person name="Labrenz M."/>
            <person name="Spormann A.M."/>
            <person name="Op den Camp H."/>
            <person name="Overmann J."/>
            <person name="Amann R."/>
            <person name="Jetten M.S.M."/>
            <person name="Mascher T."/>
            <person name="Medema M.H."/>
            <person name="Devos D.P."/>
            <person name="Kaster A.-K."/>
            <person name="Ovreas L."/>
            <person name="Rohde M."/>
            <person name="Galperin M.Y."/>
            <person name="Jogler C."/>
        </authorList>
    </citation>
    <scope>NUCLEOTIDE SEQUENCE [LARGE SCALE GENOMIC DNA]</scope>
    <source>
        <strain evidence="4 5">Mal48</strain>
    </source>
</reference>
<proteinExistence type="predicted"/>
<evidence type="ECO:0000256" key="2">
    <source>
        <dbReference type="SAM" id="MobiDB-lite"/>
    </source>
</evidence>
<dbReference type="EMBL" id="CP036267">
    <property type="protein sequence ID" value="QDT33997.1"/>
    <property type="molecule type" value="Genomic_DNA"/>
</dbReference>
<evidence type="ECO:0000313" key="4">
    <source>
        <dbReference type="EMBL" id="QDT33997.1"/>
    </source>
</evidence>
<feature type="domain" description="HTH HARE-type" evidence="3">
    <location>
        <begin position="47"/>
        <end position="118"/>
    </location>
</feature>
<keyword evidence="5" id="KW-1185">Reference proteome</keyword>
<feature type="compositionally biased region" description="Basic residues" evidence="2">
    <location>
        <begin position="11"/>
        <end position="22"/>
    </location>
</feature>
<feature type="compositionally biased region" description="Low complexity" evidence="2">
    <location>
        <begin position="1"/>
        <end position="10"/>
    </location>
</feature>
<sequence>MATKKTTTTTKTRKPAQRKAAKKAPATNKQAAAQKKPKAGGKRDGKMSALDAAAKVLAEAGEPLTAKAMIEAMATKGYWTSPGGKTPHSTLYAAIIREIAKKGDESRFKKTDRGQFTV</sequence>
<dbReference type="RefSeq" id="WP_197441734.1">
    <property type="nucleotide sequence ID" value="NZ_CP036267.1"/>
</dbReference>